<evidence type="ECO:0000313" key="8">
    <source>
        <dbReference type="EMBL" id="MEO3990583.1"/>
    </source>
</evidence>
<feature type="transmembrane region" description="Helical" evidence="6">
    <location>
        <begin position="743"/>
        <end position="765"/>
    </location>
</feature>
<feature type="transmembrane region" description="Helical" evidence="6">
    <location>
        <begin position="687"/>
        <end position="706"/>
    </location>
</feature>
<comment type="caution">
    <text evidence="8">The sequence shown here is derived from an EMBL/GenBank/DDBJ whole genome shotgun (WGS) entry which is preliminary data.</text>
</comment>
<keyword evidence="4 6" id="KW-1133">Transmembrane helix</keyword>
<keyword evidence="3 6" id="KW-0812">Transmembrane</keyword>
<dbReference type="Pfam" id="PF03176">
    <property type="entry name" value="MMPL"/>
    <property type="match status" value="1"/>
</dbReference>
<evidence type="ECO:0000256" key="1">
    <source>
        <dbReference type="ARBA" id="ARBA00004651"/>
    </source>
</evidence>
<feature type="transmembrane region" description="Helical" evidence="6">
    <location>
        <begin position="313"/>
        <end position="334"/>
    </location>
</feature>
<dbReference type="InterPro" id="IPR004869">
    <property type="entry name" value="MMPL_dom"/>
</dbReference>
<feature type="transmembrane region" description="Helical" evidence="6">
    <location>
        <begin position="286"/>
        <end position="307"/>
    </location>
</feature>
<keyword evidence="5 6" id="KW-0472">Membrane</keyword>
<protein>
    <submittedName>
        <fullName evidence="8">MMPL family transporter</fullName>
    </submittedName>
</protein>
<evidence type="ECO:0000256" key="4">
    <source>
        <dbReference type="ARBA" id="ARBA00022989"/>
    </source>
</evidence>
<feature type="transmembrane region" description="Helical" evidence="6">
    <location>
        <begin position="260"/>
        <end position="279"/>
    </location>
</feature>
<gene>
    <name evidence="8" type="ORF">VSR74_12245</name>
</gene>
<evidence type="ECO:0000256" key="2">
    <source>
        <dbReference type="ARBA" id="ARBA00022475"/>
    </source>
</evidence>
<feature type="transmembrane region" description="Helical" evidence="6">
    <location>
        <begin position="718"/>
        <end position="737"/>
    </location>
</feature>
<dbReference type="PANTHER" id="PTHR33406:SF13">
    <property type="entry name" value="MEMBRANE PROTEIN YDFJ"/>
    <property type="match status" value="1"/>
</dbReference>
<dbReference type="EMBL" id="JAYMYY010000003">
    <property type="protein sequence ID" value="MEO3990583.1"/>
    <property type="molecule type" value="Genomic_DNA"/>
</dbReference>
<keyword evidence="9" id="KW-1185">Reference proteome</keyword>
<evidence type="ECO:0000256" key="3">
    <source>
        <dbReference type="ARBA" id="ARBA00022692"/>
    </source>
</evidence>
<dbReference type="PANTHER" id="PTHR33406">
    <property type="entry name" value="MEMBRANE PROTEIN MJ1562-RELATED"/>
    <property type="match status" value="1"/>
</dbReference>
<dbReference type="RefSeq" id="WP_347794993.1">
    <property type="nucleotide sequence ID" value="NZ_JAYMYY010000003.1"/>
</dbReference>
<dbReference type="Gene3D" id="1.20.1640.10">
    <property type="entry name" value="Multidrug efflux transporter AcrB transmembrane domain"/>
    <property type="match status" value="2"/>
</dbReference>
<feature type="transmembrane region" description="Helical" evidence="6">
    <location>
        <begin position="355"/>
        <end position="375"/>
    </location>
</feature>
<dbReference type="Proteomes" id="UP001444146">
    <property type="component" value="Unassembled WGS sequence"/>
</dbReference>
<dbReference type="SUPFAM" id="SSF82866">
    <property type="entry name" value="Multidrug efflux transporter AcrB transmembrane domain"/>
    <property type="match status" value="2"/>
</dbReference>
<accession>A0ABV0HJR0</accession>
<feature type="domain" description="Membrane transport protein MMPL" evidence="7">
    <location>
        <begin position="187"/>
        <end position="397"/>
    </location>
</feature>
<organism evidence="8 9">
    <name type="scientific">Pseudocitrobacter cyperus</name>
    <dbReference type="NCBI Taxonomy" id="3112843"/>
    <lineage>
        <taxon>Bacteria</taxon>
        <taxon>Pseudomonadati</taxon>
        <taxon>Pseudomonadota</taxon>
        <taxon>Gammaproteobacteria</taxon>
        <taxon>Enterobacterales</taxon>
        <taxon>Enterobacteriaceae</taxon>
        <taxon>Pseudocitrobacter</taxon>
    </lineage>
</organism>
<sequence length="773" mass="84826">MTNNNALALNNARRPALVWAVLCLMMLGTLLALLPGAKMNSSVLAMLPTQALGDIPPRLNDGFIERLDKQMMWLVSPGKTPDPQVAQAWLRQIEQSPLLASVKGPMDAKSQQAWGSFYWRHRNGMIDSATRARLQNGGEAQAQWIMAQLYSAFSGVSGKELQNDPLMLMRGSQLALMQSGQRLRLMDGWLVSQDKEGNYWYLLHGELRGDSFDMQQTHQLVQSLTSAEARLKTRFPQAQVLSRGTVLYSDYASQQAKHDISTLGVATVLGVLLLIVAVFRSLRPLLLSLLSIAVGALAGTTVTLLLFGELHLMTLVMSMSIIGISADYTLYYLTERMVHGAENSPWQSLAKVRNALLLALLTTVAAYLIMMLAPFPGIRQMALFAAVGLTASCLTVVLWHPWLCRGMPVRQVPMLGLLLRWLAAWRRKKALIYGLPAALALVSVFGITTLQVNDDIAQLQALPQHLLRQEKQITQLTGQNVDQKWFVVYGNTPEQTLMRMEAFAARLDNARQQGLFASYRTIPLNSLERQSQDLALLREAAPTIHRALHRAGLQDMTPDLSAMPVSVPDWLASPASEGWRLMWLTLPHGVSGVLIPVDGVQNSAALRALAEQQTGVAWVDRKQNFDALFALYRNVLTALLGVALAAIAIGAMVRMGWRKGLISLIPSLLSLSCGLAALSFSGHSVNLFSMLALVLVLGIGINYTLFFSNPRGTPLTSLLAITLAMMTTLLTLGMLVFSSTQAISSFGIVLVCGIFTAWLLSPLAMPTKKREKR</sequence>
<feature type="transmembrane region" description="Helical" evidence="6">
    <location>
        <begin position="381"/>
        <end position="404"/>
    </location>
</feature>
<evidence type="ECO:0000313" key="9">
    <source>
        <dbReference type="Proteomes" id="UP001444146"/>
    </source>
</evidence>
<evidence type="ECO:0000256" key="6">
    <source>
        <dbReference type="SAM" id="Phobius"/>
    </source>
</evidence>
<name>A0ABV0HJR0_9ENTR</name>
<evidence type="ECO:0000256" key="5">
    <source>
        <dbReference type="ARBA" id="ARBA00023136"/>
    </source>
</evidence>
<reference evidence="8 9" key="1">
    <citation type="submission" date="2024-01" db="EMBL/GenBank/DDBJ databases">
        <title>Pseudocitrobacter sp. Endophytic strain Cyp-38L.</title>
        <authorList>
            <person name="Amer M.A."/>
            <person name="Hamed S.M."/>
        </authorList>
    </citation>
    <scope>NUCLEOTIDE SEQUENCE [LARGE SCALE GENOMIC DNA]</scope>
    <source>
        <strain evidence="8 9">Cyp38S</strain>
    </source>
</reference>
<keyword evidence="2" id="KW-1003">Cell membrane</keyword>
<dbReference type="InterPro" id="IPR050545">
    <property type="entry name" value="Mycobact_MmpL"/>
</dbReference>
<feature type="transmembrane region" description="Helical" evidence="6">
    <location>
        <begin position="631"/>
        <end position="653"/>
    </location>
</feature>
<feature type="transmembrane region" description="Helical" evidence="6">
    <location>
        <begin position="430"/>
        <end position="450"/>
    </location>
</feature>
<proteinExistence type="predicted"/>
<feature type="transmembrane region" description="Helical" evidence="6">
    <location>
        <begin position="660"/>
        <end position="681"/>
    </location>
</feature>
<comment type="subcellular location">
    <subcellularLocation>
        <location evidence="1">Cell membrane</location>
        <topology evidence="1">Multi-pass membrane protein</topology>
    </subcellularLocation>
</comment>
<evidence type="ECO:0000259" key="7">
    <source>
        <dbReference type="Pfam" id="PF03176"/>
    </source>
</evidence>